<dbReference type="GO" id="GO:0008270">
    <property type="term" value="F:zinc ion binding"/>
    <property type="evidence" value="ECO:0007669"/>
    <property type="project" value="UniProtKB-KW"/>
</dbReference>
<dbReference type="Gene3D" id="1.10.290.10">
    <property type="entry name" value="Topoisomerase I, domain 4"/>
    <property type="match status" value="1"/>
</dbReference>
<keyword evidence="3" id="KW-0479">Metal-binding</keyword>
<dbReference type="InterPro" id="IPR034149">
    <property type="entry name" value="TOPRIM_TopoI"/>
</dbReference>
<dbReference type="Gene3D" id="3.40.50.140">
    <property type="match status" value="1"/>
</dbReference>
<keyword evidence="4" id="KW-0863">Zinc-finger</keyword>
<dbReference type="InterPro" id="IPR003602">
    <property type="entry name" value="Topo_IA_DNA-bd_dom"/>
</dbReference>
<dbReference type="PANTHER" id="PTHR42785:SF1">
    <property type="entry name" value="DNA TOPOISOMERASE"/>
    <property type="match status" value="1"/>
</dbReference>
<dbReference type="Gene3D" id="1.10.460.10">
    <property type="entry name" value="Topoisomerase I, domain 2"/>
    <property type="match status" value="1"/>
</dbReference>
<reference evidence="14" key="1">
    <citation type="submission" date="2020-08" db="EMBL/GenBank/DDBJ databases">
        <title>Genome public.</title>
        <authorList>
            <person name="Liu C."/>
            <person name="Sun Q."/>
        </authorList>
    </citation>
    <scope>NUCLEOTIDE SEQUENCE</scope>
    <source>
        <strain evidence="14">NSJ-15</strain>
    </source>
</reference>
<comment type="caution">
    <text evidence="14">The sequence shown here is derived from an EMBL/GenBank/DDBJ whole genome shotgun (WGS) entry which is preliminary data.</text>
</comment>
<dbReference type="InterPro" id="IPR013497">
    <property type="entry name" value="Topo_IA_cen"/>
</dbReference>
<protein>
    <recommendedName>
        <fullName evidence="10">DNA topoisomerase 1</fullName>
        <ecNumber evidence="10">5.6.2.1</ecNumber>
    </recommendedName>
    <alternativeName>
        <fullName evidence="10">DNA topoisomerase I</fullName>
    </alternativeName>
</protein>
<evidence type="ECO:0000313" key="15">
    <source>
        <dbReference type="Proteomes" id="UP000632659"/>
    </source>
</evidence>
<dbReference type="Pfam" id="PF01396">
    <property type="entry name" value="Zn_ribbon_Top1"/>
    <property type="match status" value="3"/>
</dbReference>
<dbReference type="SUPFAM" id="SSF57783">
    <property type="entry name" value="Zinc beta-ribbon"/>
    <property type="match status" value="1"/>
</dbReference>
<dbReference type="SMART" id="SM00436">
    <property type="entry name" value="TOP1Bc"/>
    <property type="match status" value="1"/>
</dbReference>
<feature type="domain" description="Toprim" evidence="12">
    <location>
        <begin position="26"/>
        <end position="136"/>
    </location>
</feature>
<feature type="domain" description="Topo IA-type catalytic" evidence="13">
    <location>
        <begin position="152"/>
        <end position="588"/>
    </location>
</feature>
<dbReference type="AlphaFoldDB" id="A0A8J6TPE6"/>
<dbReference type="Gene3D" id="3.30.65.10">
    <property type="entry name" value="Bacterial Topoisomerase I, domain 1"/>
    <property type="match status" value="2"/>
</dbReference>
<dbReference type="GO" id="GO:0005694">
    <property type="term" value="C:chromosome"/>
    <property type="evidence" value="ECO:0007669"/>
    <property type="project" value="InterPro"/>
</dbReference>
<feature type="site" description="Interaction with DNA" evidence="10">
    <location>
        <position position="56"/>
    </location>
</feature>
<dbReference type="Gene3D" id="2.70.20.10">
    <property type="entry name" value="Topoisomerase I, domain 3"/>
    <property type="match status" value="1"/>
</dbReference>
<dbReference type="GO" id="GO:0006265">
    <property type="term" value="P:DNA topological change"/>
    <property type="evidence" value="ECO:0007669"/>
    <property type="project" value="UniProtKB-UniRule"/>
</dbReference>
<dbReference type="InterPro" id="IPR023406">
    <property type="entry name" value="Topo_IA_AS"/>
</dbReference>
<keyword evidence="8 10" id="KW-0238">DNA-binding</keyword>
<keyword evidence="7 10" id="KW-0799">Topoisomerase</keyword>
<dbReference type="HAMAP" id="MF_00952">
    <property type="entry name" value="Topoisom_1_prok"/>
    <property type="match status" value="1"/>
</dbReference>
<dbReference type="PROSITE" id="PS00396">
    <property type="entry name" value="TOPO_IA_1"/>
    <property type="match status" value="1"/>
</dbReference>
<comment type="function">
    <text evidence="10">Releases the supercoiling and torsional tension of DNA, which is introduced during the DNA replication and transcription, by transiently cleaving and rejoining one strand of the DNA duplex. Introduces a single-strand break via transesterification at a target site in duplex DNA. The scissile phosphodiester is attacked by the catalytic tyrosine of the enzyme, resulting in the formation of a DNA-(5'-phosphotyrosyl)-enzyme intermediate and the expulsion of a 3'-OH DNA strand. The free DNA strand then undergoes passage around the unbroken strand, thus removing DNA supercoils. Finally, in the religation step, the DNA 3'-OH attacks the covalent intermediate to expel the active-site tyrosine and restore the DNA phosphodiester backbone.</text>
</comment>
<evidence type="ECO:0000256" key="8">
    <source>
        <dbReference type="ARBA" id="ARBA00023125"/>
    </source>
</evidence>
<dbReference type="RefSeq" id="WP_187536226.1">
    <property type="nucleotide sequence ID" value="NZ_JACRTL010000001.1"/>
</dbReference>
<evidence type="ECO:0000256" key="11">
    <source>
        <dbReference type="SAM" id="MobiDB-lite"/>
    </source>
</evidence>
<evidence type="ECO:0000256" key="6">
    <source>
        <dbReference type="ARBA" id="ARBA00022842"/>
    </source>
</evidence>
<feature type="region of interest" description="Interaction with DNA" evidence="10">
    <location>
        <begin position="186"/>
        <end position="191"/>
    </location>
</feature>
<dbReference type="InterPro" id="IPR028612">
    <property type="entry name" value="Topoisom_1_IA"/>
</dbReference>
<dbReference type="NCBIfam" id="TIGR01051">
    <property type="entry name" value="topA_bact"/>
    <property type="match status" value="1"/>
</dbReference>
<feature type="active site" description="O-(5'-phospho-DNA)-tyrosine intermediate" evidence="10">
    <location>
        <position position="329"/>
    </location>
</feature>
<dbReference type="InterPro" id="IPR013824">
    <property type="entry name" value="Topo_IA_cen_sub1"/>
</dbReference>
<dbReference type="InterPro" id="IPR013826">
    <property type="entry name" value="Topo_IA_cen_sub3"/>
</dbReference>
<comment type="catalytic activity">
    <reaction evidence="1 10">
        <text>ATP-independent breakage of single-stranded DNA, followed by passage and rejoining.</text>
        <dbReference type="EC" id="5.6.2.1"/>
    </reaction>
</comment>
<dbReference type="PRINTS" id="PR00417">
    <property type="entry name" value="PRTPISMRASEI"/>
</dbReference>
<feature type="region of interest" description="Disordered" evidence="11">
    <location>
        <begin position="1"/>
        <end position="21"/>
    </location>
</feature>
<dbReference type="InterPro" id="IPR013825">
    <property type="entry name" value="Topo_IA_cen_sub2"/>
</dbReference>
<dbReference type="EC" id="5.6.2.1" evidence="10"/>
<dbReference type="GO" id="GO:0003917">
    <property type="term" value="F:DNA topoisomerase type I (single strand cut, ATP-independent) activity"/>
    <property type="evidence" value="ECO:0007669"/>
    <property type="project" value="UniProtKB-UniRule"/>
</dbReference>
<feature type="site" description="Interaction with DNA" evidence="10">
    <location>
        <position position="520"/>
    </location>
</feature>
<dbReference type="Pfam" id="PF01751">
    <property type="entry name" value="Toprim"/>
    <property type="match status" value="1"/>
</dbReference>
<gene>
    <name evidence="10 14" type="primary">topA</name>
    <name evidence="14" type="ORF">H8702_03065</name>
</gene>
<dbReference type="Pfam" id="PF01131">
    <property type="entry name" value="Topoisom_bac"/>
    <property type="match status" value="1"/>
</dbReference>
<evidence type="ECO:0000256" key="4">
    <source>
        <dbReference type="ARBA" id="ARBA00022771"/>
    </source>
</evidence>
<evidence type="ECO:0000256" key="2">
    <source>
        <dbReference type="ARBA" id="ARBA00009446"/>
    </source>
</evidence>
<dbReference type="PANTHER" id="PTHR42785">
    <property type="entry name" value="DNA TOPOISOMERASE, TYPE IA, CORE"/>
    <property type="match status" value="1"/>
</dbReference>
<dbReference type="InterPro" id="IPR003601">
    <property type="entry name" value="Topo_IA_2"/>
</dbReference>
<evidence type="ECO:0000256" key="10">
    <source>
        <dbReference type="HAMAP-Rule" id="MF_00952"/>
    </source>
</evidence>
<dbReference type="EMBL" id="JACRTL010000001">
    <property type="protein sequence ID" value="MBC8610104.1"/>
    <property type="molecule type" value="Genomic_DNA"/>
</dbReference>
<dbReference type="InterPro" id="IPR005733">
    <property type="entry name" value="TopoI_bac-type"/>
</dbReference>
<feature type="site" description="Interaction with DNA" evidence="10">
    <location>
        <position position="331"/>
    </location>
</feature>
<feature type="site" description="Interaction with DNA" evidence="10">
    <location>
        <position position="171"/>
    </location>
</feature>
<evidence type="ECO:0000256" key="3">
    <source>
        <dbReference type="ARBA" id="ARBA00022723"/>
    </source>
</evidence>
<evidence type="ECO:0000256" key="9">
    <source>
        <dbReference type="ARBA" id="ARBA00023235"/>
    </source>
</evidence>
<evidence type="ECO:0000256" key="1">
    <source>
        <dbReference type="ARBA" id="ARBA00000213"/>
    </source>
</evidence>
<evidence type="ECO:0000313" key="14">
    <source>
        <dbReference type="EMBL" id="MBC8610104.1"/>
    </source>
</evidence>
<dbReference type="InterPro" id="IPR013498">
    <property type="entry name" value="Topo_IA_Znf"/>
</dbReference>
<evidence type="ECO:0000259" key="12">
    <source>
        <dbReference type="PROSITE" id="PS50880"/>
    </source>
</evidence>
<dbReference type="InterPro" id="IPR023405">
    <property type="entry name" value="Topo_IA_core_domain"/>
</dbReference>
<comment type="similarity">
    <text evidence="2 10">Belongs to the type IA topoisomerase family.</text>
</comment>
<dbReference type="SUPFAM" id="SSF56712">
    <property type="entry name" value="Prokaryotic type I DNA topoisomerase"/>
    <property type="match status" value="1"/>
</dbReference>
<feature type="site" description="Interaction with DNA" evidence="10">
    <location>
        <position position="162"/>
    </location>
</feature>
<dbReference type="PROSITE" id="PS52039">
    <property type="entry name" value="TOPO_IA_2"/>
    <property type="match status" value="1"/>
</dbReference>
<dbReference type="InterPro" id="IPR000380">
    <property type="entry name" value="Topo_IA"/>
</dbReference>
<proteinExistence type="inferred from homology"/>
<dbReference type="SMART" id="SM00437">
    <property type="entry name" value="TOP1Ac"/>
    <property type="match status" value="1"/>
</dbReference>
<comment type="subunit">
    <text evidence="10">Monomer.</text>
</comment>
<dbReference type="SMART" id="SM00493">
    <property type="entry name" value="TOPRIM"/>
    <property type="match status" value="1"/>
</dbReference>
<feature type="compositionally biased region" description="Basic residues" evidence="11">
    <location>
        <begin position="8"/>
        <end position="21"/>
    </location>
</feature>
<keyword evidence="5" id="KW-0862">Zinc</keyword>
<keyword evidence="15" id="KW-1185">Reference proteome</keyword>
<evidence type="ECO:0000259" key="13">
    <source>
        <dbReference type="PROSITE" id="PS52039"/>
    </source>
</evidence>
<dbReference type="PROSITE" id="PS50880">
    <property type="entry name" value="TOPRIM"/>
    <property type="match status" value="1"/>
</dbReference>
<evidence type="ECO:0000256" key="5">
    <source>
        <dbReference type="ARBA" id="ARBA00022833"/>
    </source>
</evidence>
<feature type="site" description="Interaction with DNA" evidence="10">
    <location>
        <position position="166"/>
    </location>
</feature>
<dbReference type="Proteomes" id="UP000632659">
    <property type="component" value="Unassembled WGS sequence"/>
</dbReference>
<keyword evidence="6" id="KW-0460">Magnesium</keyword>
<sequence>MATETKTVKKTTKKTTKKAAKRAPTRKLVIVESPGKVKNIKKYLGRGYEVVASVGHVRDLPKSKLGVDLENNFEPQYINIRKQSKTIKMLKEEAKKSKAVYLATDPDREGEAISWHLAQLLDLPLEAQNRVTFNEITHTGVENGMEHPRRLDMDLVDAQQARRVLDRIVGYKLSPLLWKKIRSGLSAGRVQSVVVSLIVDRENEIRSFIPQEYWSIEANLTSLTDSALAEAKRTFVAKFYGKNGKKIDLKKKEDTDLVLEAIKGNDFVVDSIKKGTRKKSPVPPFITSTLQQEASRKLGFQSRRTMQAAQELYEGMEVPEFGSMGLITYMRTDSLRISDEAKQAAKEYIVGRYGEKYLPAGGRTFKTKSNAQDGHEAIRPTVPALTPAMAKDSLTTDQYKLYKLIWERFIASQMADCILNTVQAVIKAGEYDFKASGYSVQFDGFTALYEEGKDEATQEEGRLPNLTEQEILRLNQLGGTQHFTQPPARYTEASLTKAMEENGIGRPSTYSPTITTIIARNYVERDGKQLVPTPLGEITTELIRKHFGKFIDVGFTANMETDLDKIEAGDEAWKDCIRDFYTEFSEALKNAEQNIGEEKIVLPDEVTDEICEVCGRPMVVKVGRFGKFLACSGYPECNHTKKIVKEMPGECPVCGGKILEKKSKKGKKFFGCGNYPECTFMTWDTPTRDVCPKCGKTLLKKAGRNGKIYCSNESCDYETAEPGK</sequence>
<accession>A0A8J6TPE6</accession>
<dbReference type="InterPro" id="IPR006171">
    <property type="entry name" value="TOPRIM_dom"/>
</dbReference>
<evidence type="ECO:0000256" key="7">
    <source>
        <dbReference type="ARBA" id="ARBA00023029"/>
    </source>
</evidence>
<feature type="site" description="Interaction with DNA" evidence="10">
    <location>
        <position position="163"/>
    </location>
</feature>
<name>A0A8J6TPE6_9FIRM</name>
<dbReference type="GO" id="GO:0003677">
    <property type="term" value="F:DNA binding"/>
    <property type="evidence" value="ECO:0007669"/>
    <property type="project" value="UniProtKB-KW"/>
</dbReference>
<dbReference type="CDD" id="cd00186">
    <property type="entry name" value="TOP1Ac"/>
    <property type="match status" value="1"/>
</dbReference>
<organism evidence="14 15">
    <name type="scientific">Massiliimalia timonensis</name>
    <dbReference type="NCBI Taxonomy" id="1987501"/>
    <lineage>
        <taxon>Bacteria</taxon>
        <taxon>Bacillati</taxon>
        <taxon>Bacillota</taxon>
        <taxon>Clostridia</taxon>
        <taxon>Eubacteriales</taxon>
        <taxon>Oscillospiraceae</taxon>
        <taxon>Massiliimalia</taxon>
    </lineage>
</organism>
<keyword evidence="9 10" id="KW-0413">Isomerase</keyword>
<feature type="site" description="Interaction with DNA" evidence="10">
    <location>
        <position position="178"/>
    </location>
</feature>
<dbReference type="CDD" id="cd03363">
    <property type="entry name" value="TOPRIM_TopoIA_TopoI"/>
    <property type="match status" value="1"/>
</dbReference>